<dbReference type="EMBL" id="BMZS01000004">
    <property type="protein sequence ID" value="GHD49219.1"/>
    <property type="molecule type" value="Genomic_DNA"/>
</dbReference>
<name>A0A918XR72_9PROT</name>
<dbReference type="AlphaFoldDB" id="A0A918XR72"/>
<reference evidence="2" key="2">
    <citation type="submission" date="2020-09" db="EMBL/GenBank/DDBJ databases">
        <authorList>
            <person name="Sun Q."/>
            <person name="Kim S."/>
        </authorList>
    </citation>
    <scope>NUCLEOTIDE SEQUENCE</scope>
    <source>
        <strain evidence="2">KCTC 42651</strain>
    </source>
</reference>
<proteinExistence type="predicted"/>
<accession>A0A918XR72</accession>
<protein>
    <submittedName>
        <fullName evidence="2">Uncharacterized protein</fullName>
    </submittedName>
</protein>
<evidence type="ECO:0000256" key="1">
    <source>
        <dbReference type="SAM" id="MobiDB-lite"/>
    </source>
</evidence>
<evidence type="ECO:0000313" key="2">
    <source>
        <dbReference type="EMBL" id="GHD49219.1"/>
    </source>
</evidence>
<comment type="caution">
    <text evidence="2">The sequence shown here is derived from an EMBL/GenBank/DDBJ whole genome shotgun (WGS) entry which is preliminary data.</text>
</comment>
<sequence>MTGNEGSVLARMRGFAGRTELYRDRIRMVRDGVAAAMAEVLGTFRAEAETVVRLEQLSAFEIYRPMFLPPLLVLHYAGSRPLTGHYWRDAFAENVHMCGFFDQRDVEHFAEVLEREMRSAPGRPDPAAPPAPGAPNDTGAE</sequence>
<keyword evidence="3" id="KW-1185">Reference proteome</keyword>
<dbReference type="RefSeq" id="WP_229836887.1">
    <property type="nucleotide sequence ID" value="NZ_BMZS01000004.1"/>
</dbReference>
<evidence type="ECO:0000313" key="3">
    <source>
        <dbReference type="Proteomes" id="UP000630353"/>
    </source>
</evidence>
<organism evidence="2 3">
    <name type="scientific">Thalassobaculum fulvum</name>
    <dbReference type="NCBI Taxonomy" id="1633335"/>
    <lineage>
        <taxon>Bacteria</taxon>
        <taxon>Pseudomonadati</taxon>
        <taxon>Pseudomonadota</taxon>
        <taxon>Alphaproteobacteria</taxon>
        <taxon>Rhodospirillales</taxon>
        <taxon>Thalassobaculaceae</taxon>
        <taxon>Thalassobaculum</taxon>
    </lineage>
</organism>
<feature type="compositionally biased region" description="Pro residues" evidence="1">
    <location>
        <begin position="123"/>
        <end position="133"/>
    </location>
</feature>
<feature type="region of interest" description="Disordered" evidence="1">
    <location>
        <begin position="116"/>
        <end position="141"/>
    </location>
</feature>
<gene>
    <name evidence="2" type="ORF">GCM10017083_21220</name>
</gene>
<reference evidence="2" key="1">
    <citation type="journal article" date="2014" name="Int. J. Syst. Evol. Microbiol.">
        <title>Complete genome sequence of Corynebacterium casei LMG S-19264T (=DSM 44701T), isolated from a smear-ripened cheese.</title>
        <authorList>
            <consortium name="US DOE Joint Genome Institute (JGI-PGF)"/>
            <person name="Walter F."/>
            <person name="Albersmeier A."/>
            <person name="Kalinowski J."/>
            <person name="Ruckert C."/>
        </authorList>
    </citation>
    <scope>NUCLEOTIDE SEQUENCE</scope>
    <source>
        <strain evidence="2">KCTC 42651</strain>
    </source>
</reference>
<dbReference type="Proteomes" id="UP000630353">
    <property type="component" value="Unassembled WGS sequence"/>
</dbReference>